<evidence type="ECO:0000313" key="2">
    <source>
        <dbReference type="Ensembl" id="ENSCCNP00000032666.1"/>
    </source>
</evidence>
<dbReference type="AlphaFoldDB" id="A0A8C0XS87"/>
<dbReference type="Ensembl" id="ENSCCNT00000041002.1">
    <property type="protein sequence ID" value="ENSCCNP00000032666.1"/>
    <property type="gene ID" value="ENSCCNG00000030976.1"/>
</dbReference>
<accession>A0A8C0XS87</accession>
<keyword evidence="1" id="KW-0175">Coiled coil</keyword>
<reference evidence="2" key="1">
    <citation type="submission" date="2023-09" db="UniProtKB">
        <authorList>
            <consortium name="Ensembl"/>
        </authorList>
    </citation>
    <scope>IDENTIFICATION</scope>
</reference>
<feature type="coiled-coil region" evidence="1">
    <location>
        <begin position="95"/>
        <end position="140"/>
    </location>
</feature>
<dbReference type="PANTHER" id="PTHR14819:SF5">
    <property type="entry name" value="INTERFERON-INDUCED VERY LARGE GTPASE 1"/>
    <property type="match status" value="1"/>
</dbReference>
<name>A0A8C0XS87_CASCN</name>
<organism evidence="2">
    <name type="scientific">Castor canadensis</name>
    <name type="common">American beaver</name>
    <dbReference type="NCBI Taxonomy" id="51338"/>
    <lineage>
        <taxon>Eukaryota</taxon>
        <taxon>Metazoa</taxon>
        <taxon>Chordata</taxon>
        <taxon>Craniata</taxon>
        <taxon>Vertebrata</taxon>
        <taxon>Euteleostomi</taxon>
        <taxon>Mammalia</taxon>
        <taxon>Eutheria</taxon>
        <taxon>Euarchontoglires</taxon>
        <taxon>Glires</taxon>
        <taxon>Rodentia</taxon>
        <taxon>Castorimorpha</taxon>
        <taxon>Castoridae</taxon>
        <taxon>Castor</taxon>
    </lineage>
</organism>
<dbReference type="InterPro" id="IPR052986">
    <property type="entry name" value="VLIG_GTPase"/>
</dbReference>
<protein>
    <recommendedName>
        <fullName evidence="3">Interferon-induced very large GTPase 1</fullName>
    </recommendedName>
</protein>
<sequence length="632" mass="72750">MATAEYTTDEPLIRGKRKQDLQEMLREVGLDIEHWLPKLKEHLSVTCAQALQYLKEKDLQKLKSHAQYPWEKRALEKLFELSHSKTISELQESPLEMIKKRQKQADEALQELKELLSEGRQRQEEAVRRKEAELRQVMEIPEEHWPLPEKPLQEVIGNIQRQLSLTVQTLSHRKNLPDRDVIERASGGLALQGIYKTSHKKDLMEKRQELLSVPKEFLLFGPEQGTRMETKEFTSTQVESIFTQMTEKLGFSVTSSVKGRGWGFSLEAGMEQSKHSESEESQQSHSKCSYFCSTKFSYIPLASCHFPIDQLQLSKAALKELKSTEELLGQAAVSDRLPLLRQRTENFFHRFGSHANQGPLHLGGIYCYIENHVRRYCSNEGGKRIKTFVKTSLDDIRNAILSAIYESTAVAKDKSSTASEWLDLFCDHLGSNLVFPRRELTNIEHQEINYVEFLKEAMSAALDPAMKKVEENCSSMPTDEMIPEIEKILSEHLCGCWKQCPLCKAICTNTIPTHEGDHSVPFHRPQAVNGSIWYKTDHFVIDCCCTSVASDDYFVFSDNKQIPCKKYRQAGGDYATWRITPDSSTQPYWKWFVSHFRAKLEENYQKKFTGKGEIPISWTQITKQDVLDDLKK</sequence>
<proteinExistence type="predicted"/>
<evidence type="ECO:0008006" key="3">
    <source>
        <dbReference type="Google" id="ProtNLM"/>
    </source>
</evidence>
<dbReference type="PANTHER" id="PTHR14819">
    <property type="entry name" value="GTP-BINDING"/>
    <property type="match status" value="1"/>
</dbReference>
<evidence type="ECO:0000256" key="1">
    <source>
        <dbReference type="SAM" id="Coils"/>
    </source>
</evidence>